<dbReference type="Proteomes" id="UP000553459">
    <property type="component" value="Unassembled WGS sequence"/>
</dbReference>
<protein>
    <submittedName>
        <fullName evidence="1">Uncharacterized protein</fullName>
    </submittedName>
</protein>
<gene>
    <name evidence="1" type="ORF">GNY06_01500</name>
</gene>
<evidence type="ECO:0000313" key="1">
    <source>
        <dbReference type="EMBL" id="NAW50116.1"/>
    </source>
</evidence>
<dbReference type="EMBL" id="JAAABJ010000187">
    <property type="protein sequence ID" value="NAW50116.1"/>
    <property type="molecule type" value="Genomic_DNA"/>
</dbReference>
<keyword evidence="2" id="KW-1185">Reference proteome</keyword>
<dbReference type="InterPro" id="IPR036291">
    <property type="entry name" value="NAD(P)-bd_dom_sf"/>
</dbReference>
<organism evidence="1 2">
    <name type="scientific">Elizabethkingia argenteiflava</name>
    <dbReference type="NCBI Taxonomy" id="2681556"/>
    <lineage>
        <taxon>Bacteria</taxon>
        <taxon>Pseudomonadati</taxon>
        <taxon>Bacteroidota</taxon>
        <taxon>Flavobacteriia</taxon>
        <taxon>Flavobacteriales</taxon>
        <taxon>Weeksellaceae</taxon>
        <taxon>Elizabethkingia</taxon>
    </lineage>
</organism>
<sequence length="69" mass="7939">MKFVAYKTIKNRFMFNIKGKVALITDTSSGIRETTAKKLTEHRAKVEITVQRTKRLECIKADFEQTDCG</sequence>
<reference evidence="1 2" key="1">
    <citation type="submission" date="2019-11" db="EMBL/GenBank/DDBJ databases">
        <title>Characterization of Elizabethkingia argenteiflava sp. nov., isolated from inner surface of Soybean Pods.</title>
        <authorList>
            <person name="Mo S."/>
        </authorList>
    </citation>
    <scope>NUCLEOTIDE SEQUENCE [LARGE SCALE GENOMIC DNA]</scope>
    <source>
        <strain evidence="1 2">YB22</strain>
    </source>
</reference>
<comment type="caution">
    <text evidence="1">The sequence shown here is derived from an EMBL/GenBank/DDBJ whole genome shotgun (WGS) entry which is preliminary data.</text>
</comment>
<name>A0A845PT63_9FLAO</name>
<dbReference type="RefSeq" id="WP_166518487.1">
    <property type="nucleotide sequence ID" value="NZ_JAAABJ010000187.1"/>
</dbReference>
<proteinExistence type="predicted"/>
<dbReference type="AlphaFoldDB" id="A0A845PT63"/>
<dbReference type="SUPFAM" id="SSF51735">
    <property type="entry name" value="NAD(P)-binding Rossmann-fold domains"/>
    <property type="match status" value="1"/>
</dbReference>
<dbReference type="Gene3D" id="3.40.50.720">
    <property type="entry name" value="NAD(P)-binding Rossmann-like Domain"/>
    <property type="match status" value="1"/>
</dbReference>
<evidence type="ECO:0000313" key="2">
    <source>
        <dbReference type="Proteomes" id="UP000553459"/>
    </source>
</evidence>
<accession>A0A845PT63</accession>